<evidence type="ECO:0000313" key="2">
    <source>
        <dbReference type="EMBL" id="MBD2778689.1"/>
    </source>
</evidence>
<accession>A0A8J6XLR0</accession>
<dbReference type="InterPro" id="IPR050698">
    <property type="entry name" value="MBL"/>
</dbReference>
<dbReference type="SMART" id="SM00849">
    <property type="entry name" value="Lactamase_B"/>
    <property type="match status" value="1"/>
</dbReference>
<dbReference type="EMBL" id="JACXAE010000133">
    <property type="protein sequence ID" value="MBD2778689.1"/>
    <property type="molecule type" value="Genomic_DNA"/>
</dbReference>
<dbReference type="AlphaFoldDB" id="A0A8J6XLR0"/>
<feature type="domain" description="Metallo-beta-lactamase" evidence="1">
    <location>
        <begin position="32"/>
        <end position="231"/>
    </location>
</feature>
<dbReference type="SUPFAM" id="SSF56281">
    <property type="entry name" value="Metallo-hydrolase/oxidoreductase"/>
    <property type="match status" value="1"/>
</dbReference>
<protein>
    <submittedName>
        <fullName evidence="2">MBL fold metallo-hydrolase</fullName>
    </submittedName>
</protein>
<dbReference type="InterPro" id="IPR001279">
    <property type="entry name" value="Metallo-B-lactamas"/>
</dbReference>
<proteinExistence type="predicted"/>
<comment type="caution">
    <text evidence="2">The sequence shown here is derived from an EMBL/GenBank/DDBJ whole genome shotgun (WGS) entry which is preliminary data.</text>
</comment>
<keyword evidence="3" id="KW-1185">Reference proteome</keyword>
<name>A0A8J6XLR0_9CYAN</name>
<evidence type="ECO:0000259" key="1">
    <source>
        <dbReference type="SMART" id="SM00849"/>
    </source>
</evidence>
<dbReference type="Pfam" id="PF00753">
    <property type="entry name" value="Lactamase_B"/>
    <property type="match status" value="1"/>
</dbReference>
<reference evidence="2" key="1">
    <citation type="submission" date="2020-09" db="EMBL/GenBank/DDBJ databases">
        <title>Iningainema tapete sp. nov. (Scytonemataceae, Cyanobacteria) from greenhouses in central Florida (USA) produces two types of nodularin with biosynthetic potential for microcystin-LR and anabaenopeptins.</title>
        <authorList>
            <person name="Berthold D.E."/>
            <person name="Lefler F.W."/>
            <person name="Huang I.-S."/>
            <person name="Abdulla H."/>
            <person name="Zimba P.V."/>
            <person name="Laughinghouse H.D. IV."/>
        </authorList>
    </citation>
    <scope>NUCLEOTIDE SEQUENCE</scope>
    <source>
        <strain evidence="2">BLCCT55</strain>
    </source>
</reference>
<dbReference type="GO" id="GO:0004521">
    <property type="term" value="F:RNA endonuclease activity"/>
    <property type="evidence" value="ECO:0007669"/>
    <property type="project" value="TreeGrafter"/>
</dbReference>
<sequence length="570" mass="63954">MSDRLSAQDRVDTGEVASELECLPYGVHHYEEGVCLLVRMGPHRILLDCGLENISPLVQGLKKSARQGNSPLPADLVIVSHAHPDHARGLLELHKAFPLLPIYASEVTSKLLPLNWLDQNPEQIPQFCQALPLRSPVEFKDGLVAEIFPAGHLPGACAILLTYTTIKRTYKLLYTGDFFLSNSRLVEGLRLDELRGLELDVLIIEGTYGTSRHPHRRNQENQLAERINRAIADRCSVLIPSPTLGLGQELLMLLRSHHHFTGRDLDIWVDGAVAIGCDAYLELLPHFPPSVQNFARHQPLFWDERIRPRVRRLRPEQRANVGKSPCIVLCDLTTNLAEYCQIGTGPWVILLPEKTNIQSSIDNSSSQYTRSDGTSQSSSRLATIETYFLAQHSDCPGITQLIHNLRPQHVVFVHGTPAYLADLTSLEELQNRYHLHSPEAGTLVELLIGETFLQPAAPDTNYEGELTELGTVVTITLPDAITGDPRWRQFGDTGLIEARWQGEELVLRALSQRELLNQNSDRHLWSDVDCCGTCRHQRGQRCWNPASPLYNFKVTLEGYCPAFERNSEGQ</sequence>
<dbReference type="PANTHER" id="PTHR11203:SF37">
    <property type="entry name" value="INTEGRATOR COMPLEX SUBUNIT 11"/>
    <property type="match status" value="1"/>
</dbReference>
<dbReference type="Gene3D" id="3.60.15.10">
    <property type="entry name" value="Ribonuclease Z/Hydroxyacylglutathione hydrolase-like"/>
    <property type="match status" value="1"/>
</dbReference>
<dbReference type="PANTHER" id="PTHR11203">
    <property type="entry name" value="CLEAVAGE AND POLYADENYLATION SPECIFICITY FACTOR FAMILY MEMBER"/>
    <property type="match status" value="1"/>
</dbReference>
<evidence type="ECO:0000313" key="3">
    <source>
        <dbReference type="Proteomes" id="UP000629098"/>
    </source>
</evidence>
<organism evidence="2 3">
    <name type="scientific">Iningainema tapete BLCC-T55</name>
    <dbReference type="NCBI Taxonomy" id="2748662"/>
    <lineage>
        <taxon>Bacteria</taxon>
        <taxon>Bacillati</taxon>
        <taxon>Cyanobacteriota</taxon>
        <taxon>Cyanophyceae</taxon>
        <taxon>Nostocales</taxon>
        <taxon>Scytonemataceae</taxon>
        <taxon>Iningainema tapete</taxon>
    </lineage>
</organism>
<gene>
    <name evidence="2" type="ORF">ICL16_43255</name>
</gene>
<dbReference type="InterPro" id="IPR036866">
    <property type="entry name" value="RibonucZ/Hydroxyglut_hydro"/>
</dbReference>
<dbReference type="Proteomes" id="UP000629098">
    <property type="component" value="Unassembled WGS sequence"/>
</dbReference>
<dbReference type="RefSeq" id="WP_190838744.1">
    <property type="nucleotide sequence ID" value="NZ_CAWPPI010000133.1"/>
</dbReference>